<keyword evidence="3" id="KW-0378">Hydrolase</keyword>
<comment type="caution">
    <text evidence="3">The sequence shown here is derived from an EMBL/GenBank/DDBJ whole genome shotgun (WGS) entry which is preliminary data.</text>
</comment>
<dbReference type="PANTHER" id="PTHR43037">
    <property type="entry name" value="UNNAMED PRODUCT-RELATED"/>
    <property type="match status" value="1"/>
</dbReference>
<sequence length="393" mass="44526">MKKTIFFAIFLSVTSTFFGQNITKEFVTGTWKVTGMLPFDSRGNQDIKELIDGFKNSTFLFSENGNFQISTTKSSKVFKMITGMTAKSKWKVDSEKNLIKIGTTKDSYTKMGIQVGSKEGKIVFYLDETAMYLFVEKQLNKQLIPKETDTSATKNLLTKIRGIDKNLFEAKRYTKNTTINYRFLQPKTIVTNKKYPLVIVFHGSGAIGTDNEKQLWTMAKLWAEPTIQSKYPAFVLAPQFPTRSSNYTLDASRNVLTSKSEPCLETVFQLIDSLKTTLPIDLKRIYIVGYSMGASTTINALSLRPDLFAAAVSFAGIPQFDKMDVLKNKPIWIIHGNKDTDNTIESDLLFFEELKYNSKILFWELDGIGHEDIIGASFLGEAIPKWLFSFKLN</sequence>
<proteinExistence type="predicted"/>
<dbReference type="Gene3D" id="3.40.50.1820">
    <property type="entry name" value="alpha/beta hydrolase"/>
    <property type="match status" value="1"/>
</dbReference>
<evidence type="ECO:0000259" key="2">
    <source>
        <dbReference type="Pfam" id="PF01738"/>
    </source>
</evidence>
<evidence type="ECO:0000313" key="3">
    <source>
        <dbReference type="EMBL" id="MFC4740500.1"/>
    </source>
</evidence>
<accession>A0ABV9P6H5</accession>
<dbReference type="InterPro" id="IPR050955">
    <property type="entry name" value="Plant_Biomass_Hydrol_Est"/>
</dbReference>
<evidence type="ECO:0000256" key="1">
    <source>
        <dbReference type="ARBA" id="ARBA00022729"/>
    </source>
</evidence>
<gene>
    <name evidence="3" type="ORF">ACFO3U_10900</name>
</gene>
<evidence type="ECO:0000313" key="4">
    <source>
        <dbReference type="Proteomes" id="UP001595885"/>
    </source>
</evidence>
<dbReference type="Proteomes" id="UP001595885">
    <property type="component" value="Unassembled WGS sequence"/>
</dbReference>
<dbReference type="InterPro" id="IPR029058">
    <property type="entry name" value="AB_hydrolase_fold"/>
</dbReference>
<dbReference type="SUPFAM" id="SSF53474">
    <property type="entry name" value="alpha/beta-Hydrolases"/>
    <property type="match status" value="1"/>
</dbReference>
<keyword evidence="1" id="KW-0732">Signal</keyword>
<dbReference type="EMBL" id="JBHSGW010000025">
    <property type="protein sequence ID" value="MFC4740500.1"/>
    <property type="molecule type" value="Genomic_DNA"/>
</dbReference>
<dbReference type="InterPro" id="IPR002925">
    <property type="entry name" value="Dienelactn_hydro"/>
</dbReference>
<dbReference type="PANTHER" id="PTHR43037:SF1">
    <property type="entry name" value="BLL1128 PROTEIN"/>
    <property type="match status" value="1"/>
</dbReference>
<reference evidence="4" key="1">
    <citation type="journal article" date="2019" name="Int. J. Syst. Evol. Microbiol.">
        <title>The Global Catalogue of Microorganisms (GCM) 10K type strain sequencing project: providing services to taxonomists for standard genome sequencing and annotation.</title>
        <authorList>
            <consortium name="The Broad Institute Genomics Platform"/>
            <consortium name="The Broad Institute Genome Sequencing Center for Infectious Disease"/>
            <person name="Wu L."/>
            <person name="Ma J."/>
        </authorList>
    </citation>
    <scope>NUCLEOTIDE SEQUENCE [LARGE SCALE GENOMIC DNA]</scope>
    <source>
        <strain evidence="4">CCUG 50349</strain>
    </source>
</reference>
<dbReference type="GO" id="GO:0016787">
    <property type="term" value="F:hydrolase activity"/>
    <property type="evidence" value="ECO:0007669"/>
    <property type="project" value="UniProtKB-KW"/>
</dbReference>
<name>A0ABV9P6H5_9FLAO</name>
<protein>
    <submittedName>
        <fullName evidence="3">Dienelactone hydrolase family protein</fullName>
    </submittedName>
</protein>
<keyword evidence="4" id="KW-1185">Reference proteome</keyword>
<dbReference type="Pfam" id="PF01738">
    <property type="entry name" value="DLH"/>
    <property type="match status" value="1"/>
</dbReference>
<organism evidence="3 4">
    <name type="scientific">Flavobacterium ponti</name>
    <dbReference type="NCBI Taxonomy" id="665133"/>
    <lineage>
        <taxon>Bacteria</taxon>
        <taxon>Pseudomonadati</taxon>
        <taxon>Bacteroidota</taxon>
        <taxon>Flavobacteriia</taxon>
        <taxon>Flavobacteriales</taxon>
        <taxon>Flavobacteriaceae</taxon>
        <taxon>Flavobacterium</taxon>
    </lineage>
</organism>
<dbReference type="RefSeq" id="WP_379741986.1">
    <property type="nucleotide sequence ID" value="NZ_JBHSGW010000025.1"/>
</dbReference>
<feature type="domain" description="Dienelactone hydrolase" evidence="2">
    <location>
        <begin position="235"/>
        <end position="353"/>
    </location>
</feature>